<reference evidence="1" key="1">
    <citation type="journal article" date="2015" name="Nature">
        <title>Complex archaea that bridge the gap between prokaryotes and eukaryotes.</title>
        <authorList>
            <person name="Spang A."/>
            <person name="Saw J.H."/>
            <person name="Jorgensen S.L."/>
            <person name="Zaremba-Niedzwiedzka K."/>
            <person name="Martijn J."/>
            <person name="Lind A.E."/>
            <person name="van Eijk R."/>
            <person name="Schleper C."/>
            <person name="Guy L."/>
            <person name="Ettema T.J."/>
        </authorList>
    </citation>
    <scope>NUCLEOTIDE SEQUENCE</scope>
</reference>
<name>A0A0F9LZ20_9ZZZZ</name>
<accession>A0A0F9LZ20</accession>
<sequence length="247" mass="28721">MNTQKHQTNLALFDPRYFPRISEFRRLFYADSVIILDAIPVRGVWHNVQSPEDEAKYDPINIAMLPSEPLKVPFKNIGNQTFANVVCRQDGWQSNHVHILSENYKGHSHNLGPVLDQIANFPIRYSDGIRRMWRLLADYIDTEEIEKIIFLSDLKKLPTFTNRADLTITLGKKFGATHILYPQNGWIYHRAKISKHFTVLRDNFPLPRYISRYHPDWSIIDAIAKLGQLGLADYFTTIATKDGWRVI</sequence>
<evidence type="ECO:0000313" key="1">
    <source>
        <dbReference type="EMBL" id="KKM69690.1"/>
    </source>
</evidence>
<dbReference type="AlphaFoldDB" id="A0A0F9LZ20"/>
<gene>
    <name evidence="1" type="ORF">LCGC14_1448220</name>
</gene>
<proteinExistence type="predicted"/>
<organism evidence="1">
    <name type="scientific">marine sediment metagenome</name>
    <dbReference type="NCBI Taxonomy" id="412755"/>
    <lineage>
        <taxon>unclassified sequences</taxon>
        <taxon>metagenomes</taxon>
        <taxon>ecological metagenomes</taxon>
    </lineage>
</organism>
<protein>
    <submittedName>
        <fullName evidence="1">Uncharacterized protein</fullName>
    </submittedName>
</protein>
<comment type="caution">
    <text evidence="1">The sequence shown here is derived from an EMBL/GenBank/DDBJ whole genome shotgun (WGS) entry which is preliminary data.</text>
</comment>
<dbReference type="EMBL" id="LAZR01009947">
    <property type="protein sequence ID" value="KKM69690.1"/>
    <property type="molecule type" value="Genomic_DNA"/>
</dbReference>